<feature type="domain" description="Mycothiol-dependent maleylpyruvate isomerase metal-binding" evidence="1">
    <location>
        <begin position="15"/>
        <end position="147"/>
    </location>
</feature>
<evidence type="ECO:0000313" key="3">
    <source>
        <dbReference type="EMBL" id="TNC40330.1"/>
    </source>
</evidence>
<evidence type="ECO:0000259" key="1">
    <source>
        <dbReference type="Pfam" id="PF11716"/>
    </source>
</evidence>
<sequence>MATPHDVIDLVDSRTRELLLDLDGLDDSDMRAPSLLPGWTRGHVITHLARNADALVRLLTWARTGEETAMYASPEQRAADIEDGASRTAEALLDDLTEASLRWVVAARGLPEEAWSSVVTARAGRRVPGSWLPVMRATEVVLHHYDLDLGYTPDRWPPGWVSLVMHDACRDLSERAGEPLALRAVDSGLGVGDGGGRTVSGTQADLLAWVVRRVVGPSLTTTGDLPELAPWR</sequence>
<dbReference type="InterPro" id="IPR034660">
    <property type="entry name" value="DinB/YfiT-like"/>
</dbReference>
<accession>A0A5C4MDW6</accession>
<name>A0A5C4MDW6_9ACTN</name>
<dbReference type="SUPFAM" id="SSF109854">
    <property type="entry name" value="DinB/YfiT-like putative metalloenzymes"/>
    <property type="match status" value="1"/>
</dbReference>
<dbReference type="EMBL" id="VDFR01000110">
    <property type="protein sequence ID" value="TNC40330.1"/>
    <property type="molecule type" value="Genomic_DNA"/>
</dbReference>
<dbReference type="AlphaFoldDB" id="A0A5C4MDW6"/>
<dbReference type="EMBL" id="VDFR01000159">
    <property type="protein sequence ID" value="TNC34225.1"/>
    <property type="molecule type" value="Genomic_DNA"/>
</dbReference>
<dbReference type="Proteomes" id="UP000306740">
    <property type="component" value="Unassembled WGS sequence"/>
</dbReference>
<dbReference type="GO" id="GO:0046872">
    <property type="term" value="F:metal ion binding"/>
    <property type="evidence" value="ECO:0007669"/>
    <property type="project" value="InterPro"/>
</dbReference>
<evidence type="ECO:0000313" key="4">
    <source>
        <dbReference type="Proteomes" id="UP000306740"/>
    </source>
</evidence>
<dbReference type="RefSeq" id="WP_139106653.1">
    <property type="nucleotide sequence ID" value="NZ_VDFR01000110.1"/>
</dbReference>
<dbReference type="NCBIfam" id="TIGR03083">
    <property type="entry name" value="maleylpyruvate isomerase family mycothiol-dependent enzyme"/>
    <property type="match status" value="1"/>
</dbReference>
<dbReference type="InterPro" id="IPR036527">
    <property type="entry name" value="SCP2_sterol-bd_dom_sf"/>
</dbReference>
<protein>
    <submittedName>
        <fullName evidence="3">Maleylpyruvate isomerase family mycothiol-dependent enzyme</fullName>
    </submittedName>
</protein>
<organism evidence="3 4">
    <name type="scientific">Mumia zhuanghuii</name>
    <dbReference type="NCBI Taxonomy" id="2585211"/>
    <lineage>
        <taxon>Bacteria</taxon>
        <taxon>Bacillati</taxon>
        <taxon>Actinomycetota</taxon>
        <taxon>Actinomycetes</taxon>
        <taxon>Propionibacteriales</taxon>
        <taxon>Nocardioidaceae</taxon>
        <taxon>Mumia</taxon>
    </lineage>
</organism>
<proteinExistence type="predicted"/>
<reference evidence="3 4" key="1">
    <citation type="submission" date="2019-05" db="EMBL/GenBank/DDBJ databases">
        <title>Mumia sp. nov., isolated from the intestinal contents of plateau pika (Ochotona curzoniae) in the Qinghai-Tibet plateau of China.</title>
        <authorList>
            <person name="Tian Z."/>
        </authorList>
    </citation>
    <scope>NUCLEOTIDE SEQUENCE [LARGE SCALE GENOMIC DNA]</scope>
    <source>
        <strain evidence="4">527</strain>
        <strain evidence="3">Z527</strain>
    </source>
</reference>
<dbReference type="InterPro" id="IPR024344">
    <property type="entry name" value="MDMPI_metal-binding"/>
</dbReference>
<dbReference type="Pfam" id="PF11716">
    <property type="entry name" value="MDMPI_N"/>
    <property type="match status" value="1"/>
</dbReference>
<dbReference type="SUPFAM" id="SSF55718">
    <property type="entry name" value="SCP-like"/>
    <property type="match status" value="1"/>
</dbReference>
<keyword evidence="3" id="KW-0670">Pyruvate</keyword>
<evidence type="ECO:0000313" key="2">
    <source>
        <dbReference type="EMBL" id="TNC34225.1"/>
    </source>
</evidence>
<gene>
    <name evidence="3" type="ORF">FHE65_23210</name>
    <name evidence="2" type="ORF">FHE65_28095</name>
</gene>
<dbReference type="OrthoDB" id="5118203at2"/>
<keyword evidence="3" id="KW-0413">Isomerase</keyword>
<dbReference type="GO" id="GO:0016853">
    <property type="term" value="F:isomerase activity"/>
    <property type="evidence" value="ECO:0007669"/>
    <property type="project" value="UniProtKB-KW"/>
</dbReference>
<dbReference type="Gene3D" id="1.20.120.450">
    <property type="entry name" value="dinb family like domain"/>
    <property type="match status" value="1"/>
</dbReference>
<dbReference type="InterPro" id="IPR017517">
    <property type="entry name" value="Maleyloyr_isom"/>
</dbReference>
<comment type="caution">
    <text evidence="3">The sequence shown here is derived from an EMBL/GenBank/DDBJ whole genome shotgun (WGS) entry which is preliminary data.</text>
</comment>